<evidence type="ECO:0000313" key="2">
    <source>
        <dbReference type="EMBL" id="KIH55035.1"/>
    </source>
</evidence>
<keyword evidence="3" id="KW-1185">Reference proteome</keyword>
<dbReference type="OrthoDB" id="5855041at2759"/>
<evidence type="ECO:0000313" key="3">
    <source>
        <dbReference type="Proteomes" id="UP000054047"/>
    </source>
</evidence>
<sequence length="356" mass="40223">MRKNELERVVKVNGVREPVRVADFVIEEGELKMYREDGSLVGATIKNVKQEGHLRFECLDGCLMDAKLSDIKDSCFPGAFANRSDINLATKIRFYRQGAICLDEAALTPVLRLAYERCTAWTEFVCENEGIKKHENVEKSVVEKMYDAALQALKEDLEEETKQARPEKDGPLGFAAPESASALENDGTKGGIHTAVVRNFMESREKPNEWRSYGTWVITWPVDENWTAEKIKEICSACAQHLTEGGKIPNMLGESRTVDQTLARYARRDQFFATSSAIVMDNKIFAEVGSPESSIQFYSKYADVGNARYLYENVRLRVPSLQLPQMYAPPRTSVSRRGGMSWDEDQATPPKRSNHF</sequence>
<evidence type="ECO:0000256" key="1">
    <source>
        <dbReference type="SAM" id="MobiDB-lite"/>
    </source>
</evidence>
<accession>A0A0C2G265</accession>
<proteinExistence type="predicted"/>
<name>A0A0C2G265_9BILA</name>
<dbReference type="AlphaFoldDB" id="A0A0C2G265"/>
<gene>
    <name evidence="2" type="ORF">ANCDUO_14816</name>
</gene>
<organism evidence="2 3">
    <name type="scientific">Ancylostoma duodenale</name>
    <dbReference type="NCBI Taxonomy" id="51022"/>
    <lineage>
        <taxon>Eukaryota</taxon>
        <taxon>Metazoa</taxon>
        <taxon>Ecdysozoa</taxon>
        <taxon>Nematoda</taxon>
        <taxon>Chromadorea</taxon>
        <taxon>Rhabditida</taxon>
        <taxon>Rhabditina</taxon>
        <taxon>Rhabditomorpha</taxon>
        <taxon>Strongyloidea</taxon>
        <taxon>Ancylostomatidae</taxon>
        <taxon>Ancylostomatinae</taxon>
        <taxon>Ancylostoma</taxon>
    </lineage>
</organism>
<dbReference type="Proteomes" id="UP000054047">
    <property type="component" value="Unassembled WGS sequence"/>
</dbReference>
<dbReference type="EMBL" id="KN738018">
    <property type="protein sequence ID" value="KIH55035.1"/>
    <property type="molecule type" value="Genomic_DNA"/>
</dbReference>
<feature type="region of interest" description="Disordered" evidence="1">
    <location>
        <begin position="157"/>
        <end position="188"/>
    </location>
</feature>
<feature type="compositionally biased region" description="Basic and acidic residues" evidence="1">
    <location>
        <begin position="160"/>
        <end position="170"/>
    </location>
</feature>
<reference evidence="2 3" key="1">
    <citation type="submission" date="2013-12" db="EMBL/GenBank/DDBJ databases">
        <title>Draft genome of the parsitic nematode Ancylostoma duodenale.</title>
        <authorList>
            <person name="Mitreva M."/>
        </authorList>
    </citation>
    <scope>NUCLEOTIDE SEQUENCE [LARGE SCALE GENOMIC DNA]</scope>
    <source>
        <strain evidence="2 3">Zhejiang</strain>
    </source>
</reference>
<protein>
    <submittedName>
        <fullName evidence="2">Uncharacterized protein</fullName>
    </submittedName>
</protein>
<feature type="region of interest" description="Disordered" evidence="1">
    <location>
        <begin position="328"/>
        <end position="356"/>
    </location>
</feature>